<dbReference type="EMBL" id="JABXBU010002228">
    <property type="protein sequence ID" value="KAF8771468.1"/>
    <property type="molecule type" value="Genomic_DNA"/>
</dbReference>
<evidence type="ECO:0000259" key="1">
    <source>
        <dbReference type="Pfam" id="PF22486"/>
    </source>
</evidence>
<evidence type="ECO:0000313" key="3">
    <source>
        <dbReference type="Proteomes" id="UP000807504"/>
    </source>
</evidence>
<reference evidence="2" key="2">
    <citation type="submission" date="2020-06" db="EMBL/GenBank/DDBJ databases">
        <authorList>
            <person name="Sheffer M."/>
        </authorList>
    </citation>
    <scope>NUCLEOTIDE SEQUENCE</scope>
</reference>
<organism evidence="2 3">
    <name type="scientific">Argiope bruennichi</name>
    <name type="common">Wasp spider</name>
    <name type="synonym">Aranea bruennichi</name>
    <dbReference type="NCBI Taxonomy" id="94029"/>
    <lineage>
        <taxon>Eukaryota</taxon>
        <taxon>Metazoa</taxon>
        <taxon>Ecdysozoa</taxon>
        <taxon>Arthropoda</taxon>
        <taxon>Chelicerata</taxon>
        <taxon>Arachnida</taxon>
        <taxon>Araneae</taxon>
        <taxon>Araneomorphae</taxon>
        <taxon>Entelegynae</taxon>
        <taxon>Araneoidea</taxon>
        <taxon>Araneidae</taxon>
        <taxon>Argiope</taxon>
    </lineage>
</organism>
<feature type="domain" description="MATH" evidence="1">
    <location>
        <begin position="7"/>
        <end position="114"/>
    </location>
</feature>
<dbReference type="Gene3D" id="2.60.210.10">
    <property type="entry name" value="Apoptosis, Tumor Necrosis Factor Receptor Associated Protein 2, Chain A"/>
    <property type="match status" value="1"/>
</dbReference>
<accession>A0A8T0EJE0</accession>
<dbReference type="InterPro" id="IPR002083">
    <property type="entry name" value="MATH/TRAF_dom"/>
</dbReference>
<dbReference type="SUPFAM" id="SSF49599">
    <property type="entry name" value="TRAF domain-like"/>
    <property type="match status" value="1"/>
</dbReference>
<comment type="caution">
    <text evidence="2">The sequence shown here is derived from an EMBL/GenBank/DDBJ whole genome shotgun (WGS) entry which is preliminary data.</text>
</comment>
<evidence type="ECO:0000313" key="2">
    <source>
        <dbReference type="EMBL" id="KAF8771468.1"/>
    </source>
</evidence>
<dbReference type="Proteomes" id="UP000807504">
    <property type="component" value="Unassembled WGS sequence"/>
</dbReference>
<protein>
    <recommendedName>
        <fullName evidence="1">MATH domain-containing protein</fullName>
    </recommendedName>
</protein>
<dbReference type="Pfam" id="PF22486">
    <property type="entry name" value="MATH_2"/>
    <property type="match status" value="1"/>
</dbReference>
<dbReference type="AlphaFoldDB" id="A0A8T0EJE0"/>
<gene>
    <name evidence="2" type="ORF">HNY73_018887</name>
</gene>
<dbReference type="InterPro" id="IPR008974">
    <property type="entry name" value="TRAF-like"/>
</dbReference>
<name>A0A8T0EJE0_ARGBR</name>
<reference evidence="2" key="1">
    <citation type="journal article" date="2020" name="bioRxiv">
        <title>Chromosome-level reference genome of the European wasp spider Argiope bruennichi: a resource for studies on range expansion and evolutionary adaptation.</title>
        <authorList>
            <person name="Sheffer M.M."/>
            <person name="Hoppe A."/>
            <person name="Krehenwinkel H."/>
            <person name="Uhl G."/>
            <person name="Kuss A.W."/>
            <person name="Jensen L."/>
            <person name="Jensen C."/>
            <person name="Gillespie R.G."/>
            <person name="Hoff K.J."/>
            <person name="Prost S."/>
        </authorList>
    </citation>
    <scope>NUCLEOTIDE SEQUENCE</scope>
</reference>
<proteinExistence type="predicted"/>
<sequence>MSDCVSITWGMNNFSCCWQKHEEAIINPTFSIHIPEETKWKFSLFPRGILDGDSRSFFLYRDDDCSDIEIEVGFTLEMLAADGSILSEALEKVEFDNNMVGGFSTYISRNKLEDLNWNVAFQLYKAADKFWGFIEGKKFSLSF</sequence>
<keyword evidence="3" id="KW-1185">Reference proteome</keyword>